<dbReference type="OrthoDB" id="6402405at2"/>
<dbReference type="InterPro" id="IPR006522">
    <property type="entry name" value="Phage_virion_morphogenesis"/>
</dbReference>
<dbReference type="Pfam" id="PF05069">
    <property type="entry name" value="Phage_tail_S"/>
    <property type="match status" value="1"/>
</dbReference>
<dbReference type="RefSeq" id="WP_077423448.1">
    <property type="nucleotide sequence ID" value="NZ_MLHQ01000010.1"/>
</dbReference>
<dbReference type="Proteomes" id="UP000188602">
    <property type="component" value="Unassembled WGS sequence"/>
</dbReference>
<dbReference type="EMBL" id="MLHQ01000010">
    <property type="protein sequence ID" value="OOF59355.1"/>
    <property type="molecule type" value="Genomic_DNA"/>
</dbReference>
<evidence type="ECO:0000313" key="3">
    <source>
        <dbReference type="Proteomes" id="UP000188602"/>
    </source>
</evidence>
<name>A0A1V3JRK4_9PAST</name>
<gene>
    <name evidence="2" type="ORF">BKL49_04585</name>
</gene>
<keyword evidence="3" id="KW-1185">Reference proteome</keyword>
<evidence type="ECO:0000256" key="1">
    <source>
        <dbReference type="SAM" id="MobiDB-lite"/>
    </source>
</evidence>
<accession>A0A1V3JRK4</accession>
<feature type="region of interest" description="Disordered" evidence="1">
    <location>
        <begin position="42"/>
        <end position="68"/>
    </location>
</feature>
<reference evidence="2 3" key="1">
    <citation type="submission" date="2016-10" db="EMBL/GenBank/DDBJ databases">
        <title>Rodentibacter gen. nov. and new species.</title>
        <authorList>
            <person name="Christensen H."/>
        </authorList>
    </citation>
    <scope>NUCLEOTIDE SEQUENCE [LARGE SCALE GENOMIC DNA]</scope>
    <source>
        <strain evidence="2 3">Ac151</strain>
    </source>
</reference>
<evidence type="ECO:0000313" key="2">
    <source>
        <dbReference type="EMBL" id="OOF59355.1"/>
    </source>
</evidence>
<protein>
    <submittedName>
        <fullName evidence="2">Phage virion morphogenesis protein</fullName>
    </submittedName>
</protein>
<organism evidence="2 3">
    <name type="scientific">Rodentibacter myodis</name>
    <dbReference type="NCBI Taxonomy" id="1907939"/>
    <lineage>
        <taxon>Bacteria</taxon>
        <taxon>Pseudomonadati</taxon>
        <taxon>Pseudomonadota</taxon>
        <taxon>Gammaproteobacteria</taxon>
        <taxon>Pasteurellales</taxon>
        <taxon>Pasteurellaceae</taxon>
        <taxon>Rodentibacter</taxon>
    </lineage>
</organism>
<sequence length="153" mass="17155">MATVQEIQAKLTALINNLSPQARRKLAKNIGQSLRKNQAARIARQQNPDGSAFEARKPRKHFGKKQGRIKRKAMFAKLRTARHLKVRSNGNEVLVGFNGSSAAIATVHQYGLKGTVDRKKGIKTKYAQRELLGFTEQDLELIEELVLTQLSHN</sequence>
<dbReference type="NCBIfam" id="TIGR01635">
    <property type="entry name" value="tail_comp_S"/>
    <property type="match status" value="1"/>
</dbReference>
<proteinExistence type="predicted"/>
<dbReference type="AlphaFoldDB" id="A0A1V3JRK4"/>
<dbReference type="STRING" id="1907939.BKL49_04585"/>
<feature type="compositionally biased region" description="Basic residues" evidence="1">
    <location>
        <begin position="57"/>
        <end position="68"/>
    </location>
</feature>
<comment type="caution">
    <text evidence="2">The sequence shown here is derived from an EMBL/GenBank/DDBJ whole genome shotgun (WGS) entry which is preliminary data.</text>
</comment>